<dbReference type="PANTHER" id="PTHR35565">
    <property type="entry name" value="CYTOPLASMIC PROTEIN-RELATED"/>
    <property type="match status" value="1"/>
</dbReference>
<name>A0A1Q9G6P0_9GAMM</name>
<evidence type="ECO:0000259" key="1">
    <source>
        <dbReference type="Pfam" id="PF05943"/>
    </source>
</evidence>
<dbReference type="Proteomes" id="UP000186905">
    <property type="component" value="Unassembled WGS sequence"/>
</dbReference>
<dbReference type="EMBL" id="MJIL01000099">
    <property type="protein sequence ID" value="OLQ69956.1"/>
    <property type="molecule type" value="Genomic_DNA"/>
</dbReference>
<dbReference type="STRING" id="1903952.BIT28_10450"/>
<dbReference type="InterPro" id="IPR044031">
    <property type="entry name" value="TssC1_N"/>
</dbReference>
<dbReference type="Pfam" id="PF18945">
    <property type="entry name" value="VipB_2"/>
    <property type="match status" value="1"/>
</dbReference>
<organism evidence="3 4">
    <name type="scientific">Photobacterium proteolyticum</name>
    <dbReference type="NCBI Taxonomy" id="1903952"/>
    <lineage>
        <taxon>Bacteria</taxon>
        <taxon>Pseudomonadati</taxon>
        <taxon>Pseudomonadota</taxon>
        <taxon>Gammaproteobacteria</taxon>
        <taxon>Vibrionales</taxon>
        <taxon>Vibrionaceae</taxon>
        <taxon>Photobacterium</taxon>
    </lineage>
</organism>
<feature type="domain" description="TssC1 N-terminal" evidence="1">
    <location>
        <begin position="73"/>
        <end position="384"/>
    </location>
</feature>
<dbReference type="PANTHER" id="PTHR35565:SF3">
    <property type="entry name" value="TYPE VI SECRETION SYSTEM SHEATH PROTEIN TSSC1"/>
    <property type="match status" value="1"/>
</dbReference>
<sequence length="511" mass="58686">MNSALRFIESKQLTATADSKGRQDSVWYAESDVIDQFLENSDDYWSLRIWLEKDSGYWPYTDRDSMRLVLLRSIEAIDRRINEQLNAILHHDAFQKLEASWRGLAYLTDQQSEFDRDLTCKVKVINLSWKELSRDINRAIEFDQSELFRLVYSNEFNMPGGEPFGLLVGDYQVSHKPRPGVPTNDIDTLKGIIQTAAAAFAPFIASTDPSLIGVDHFAELASVSNIQSQFTQREYQSWRSLRDSEDARFLGLTIPHILMREPYQQDGSRKEEFYFKETIRNAHADHLWGNASFAFAAVTLKAFTESGWFSQIRGLQPGMYNRGLVFNLPASDFQATRRVKRNKPSVDLQVGDRMEKQLSDSGFMPVSPVPHTAHLVFFSNASVNLPQHYDSPGVQVNARLSSMLQYTLCASRFAHYIKVMARDKLGSYETAPSIEHEFQHWLFNYTTASDEASDEVRSRFPLNEARIQVKEKSGQPGHYYSIIHLRPHFQLDQMVSSIRLITELSPRQNQL</sequence>
<reference evidence="3 4" key="1">
    <citation type="submission" date="2016-09" db="EMBL/GenBank/DDBJ databases">
        <title>Photobacterium proteolyticum sp. nov. a protease producing bacterium isolated from ocean sediments of Laizhou Bay.</title>
        <authorList>
            <person name="Li Y."/>
        </authorList>
    </citation>
    <scope>NUCLEOTIDE SEQUENCE [LARGE SCALE GENOMIC DNA]</scope>
    <source>
        <strain evidence="3 4">13-12</strain>
    </source>
</reference>
<comment type="caution">
    <text evidence="3">The sequence shown here is derived from an EMBL/GenBank/DDBJ whole genome shotgun (WGS) entry which is preliminary data.</text>
</comment>
<dbReference type="InterPro" id="IPR044032">
    <property type="entry name" value="TssC1_C"/>
</dbReference>
<dbReference type="NCBIfam" id="TIGR03355">
    <property type="entry name" value="VI_chp_2"/>
    <property type="match status" value="1"/>
</dbReference>
<dbReference type="RefSeq" id="WP_075767956.1">
    <property type="nucleotide sequence ID" value="NZ_MJIL01000099.1"/>
</dbReference>
<evidence type="ECO:0000259" key="2">
    <source>
        <dbReference type="Pfam" id="PF18945"/>
    </source>
</evidence>
<evidence type="ECO:0000313" key="3">
    <source>
        <dbReference type="EMBL" id="OLQ69956.1"/>
    </source>
</evidence>
<feature type="domain" description="TssC1 C-terminal" evidence="2">
    <location>
        <begin position="395"/>
        <end position="504"/>
    </location>
</feature>
<dbReference type="OrthoDB" id="9764000at2"/>
<keyword evidence="4" id="KW-1185">Reference proteome</keyword>
<dbReference type="InterPro" id="IPR010269">
    <property type="entry name" value="T6SS_TssC-like"/>
</dbReference>
<evidence type="ECO:0000313" key="4">
    <source>
        <dbReference type="Proteomes" id="UP000186905"/>
    </source>
</evidence>
<proteinExistence type="predicted"/>
<accession>A0A1Q9G6P0</accession>
<dbReference type="Pfam" id="PF05943">
    <property type="entry name" value="VipB"/>
    <property type="match status" value="1"/>
</dbReference>
<dbReference type="AlphaFoldDB" id="A0A1Q9G6P0"/>
<protein>
    <submittedName>
        <fullName evidence="3">Type VI secretion protein</fullName>
    </submittedName>
</protein>
<gene>
    <name evidence="3" type="ORF">BIT28_10450</name>
</gene>